<dbReference type="Gene3D" id="3.40.50.150">
    <property type="entry name" value="Vaccinia Virus protein VP39"/>
    <property type="match status" value="1"/>
</dbReference>
<dbReference type="SUPFAM" id="SSF53335">
    <property type="entry name" value="S-adenosyl-L-methionine-dependent methyltransferases"/>
    <property type="match status" value="1"/>
</dbReference>
<evidence type="ECO:0000313" key="6">
    <source>
        <dbReference type="Proteomes" id="UP000282125"/>
    </source>
</evidence>
<keyword evidence="6" id="KW-1185">Reference proteome</keyword>
<dbReference type="InterPro" id="IPR029063">
    <property type="entry name" value="SAM-dependent_MTases_sf"/>
</dbReference>
<sequence length="261" mass="28140">MSGEASASSLPFGAEAAGYEAGRPDYPPALYEALFQELNLSPGLRGFEVGAGTGLATRALMRRGLQLLAIEPDPRMAARLRAAVPGAEVIPLRMEEADLPEAAADFGVSAMAMHWLEPATALPRARRWLKPGAGFAMWWTVFGDPAAPDDFQRASQPFFAGQGRGRGSSGAVPYALQREARLQNLTAAGFEGARAQRFDWKIRQSTAEVVNLCRSFSPVLQMAAPARAAFLSAIADLVDRDFGGQVERDFVTLLYTARRPL</sequence>
<gene>
    <name evidence="5" type="ORF">EG244_00390</name>
</gene>
<proteinExistence type="inferred from homology"/>
<dbReference type="RefSeq" id="WP_124963024.1">
    <property type="nucleotide sequence ID" value="NZ_RRAZ01000001.1"/>
</dbReference>
<dbReference type="CDD" id="cd02440">
    <property type="entry name" value="AdoMet_MTases"/>
    <property type="match status" value="1"/>
</dbReference>
<reference evidence="5 6" key="1">
    <citation type="submission" date="2018-11" db="EMBL/GenBank/DDBJ databases">
        <title>Gemmobacter sp. nov., YIM 102744-1 draft genome.</title>
        <authorList>
            <person name="Li G."/>
            <person name="Jiang Y."/>
        </authorList>
    </citation>
    <scope>NUCLEOTIDE SEQUENCE [LARGE SCALE GENOMIC DNA]</scope>
    <source>
        <strain evidence="5 6">YIM 102744-1</strain>
    </source>
</reference>
<dbReference type="PANTHER" id="PTHR44942">
    <property type="entry name" value="METHYLTRANSF_11 DOMAIN-CONTAINING PROTEIN"/>
    <property type="match status" value="1"/>
</dbReference>
<dbReference type="InterPro" id="IPR013216">
    <property type="entry name" value="Methyltransf_11"/>
</dbReference>
<dbReference type="EMBL" id="RRAZ01000001">
    <property type="protein sequence ID" value="RRH78448.1"/>
    <property type="molecule type" value="Genomic_DNA"/>
</dbReference>
<name>A0A3P3E055_9RHOB</name>
<evidence type="ECO:0000256" key="3">
    <source>
        <dbReference type="ARBA" id="ARBA00022679"/>
    </source>
</evidence>
<dbReference type="OrthoDB" id="9802097at2"/>
<keyword evidence="3 5" id="KW-0808">Transferase</keyword>
<protein>
    <submittedName>
        <fullName evidence="5">Class I SAM-dependent methyltransferase</fullName>
    </submittedName>
</protein>
<evidence type="ECO:0000256" key="2">
    <source>
        <dbReference type="ARBA" id="ARBA00022603"/>
    </source>
</evidence>
<evidence type="ECO:0000256" key="1">
    <source>
        <dbReference type="ARBA" id="ARBA00008361"/>
    </source>
</evidence>
<dbReference type="InterPro" id="IPR051052">
    <property type="entry name" value="Diverse_substrate_MTase"/>
</dbReference>
<dbReference type="AlphaFoldDB" id="A0A3P3E055"/>
<dbReference type="Proteomes" id="UP000282125">
    <property type="component" value="Unassembled WGS sequence"/>
</dbReference>
<organism evidence="5 6">
    <name type="scientific">Falsigemmobacter faecalis</name>
    <dbReference type="NCBI Taxonomy" id="2488730"/>
    <lineage>
        <taxon>Bacteria</taxon>
        <taxon>Pseudomonadati</taxon>
        <taxon>Pseudomonadota</taxon>
        <taxon>Alphaproteobacteria</taxon>
        <taxon>Rhodobacterales</taxon>
        <taxon>Paracoccaceae</taxon>
        <taxon>Falsigemmobacter</taxon>
    </lineage>
</organism>
<accession>A0A3P3E055</accession>
<dbReference type="Pfam" id="PF08241">
    <property type="entry name" value="Methyltransf_11"/>
    <property type="match status" value="1"/>
</dbReference>
<evidence type="ECO:0000259" key="4">
    <source>
        <dbReference type="Pfam" id="PF08241"/>
    </source>
</evidence>
<dbReference type="GO" id="GO:0032259">
    <property type="term" value="P:methylation"/>
    <property type="evidence" value="ECO:0007669"/>
    <property type="project" value="UniProtKB-KW"/>
</dbReference>
<comment type="similarity">
    <text evidence="1">Belongs to the methyltransferase superfamily.</text>
</comment>
<keyword evidence="2 5" id="KW-0489">Methyltransferase</keyword>
<dbReference type="PANTHER" id="PTHR44942:SF4">
    <property type="entry name" value="METHYLTRANSFERASE TYPE 11 DOMAIN-CONTAINING PROTEIN"/>
    <property type="match status" value="1"/>
</dbReference>
<dbReference type="GO" id="GO:0008757">
    <property type="term" value="F:S-adenosylmethionine-dependent methyltransferase activity"/>
    <property type="evidence" value="ECO:0007669"/>
    <property type="project" value="InterPro"/>
</dbReference>
<comment type="caution">
    <text evidence="5">The sequence shown here is derived from an EMBL/GenBank/DDBJ whole genome shotgun (WGS) entry which is preliminary data.</text>
</comment>
<evidence type="ECO:0000313" key="5">
    <source>
        <dbReference type="EMBL" id="RRH78448.1"/>
    </source>
</evidence>
<feature type="domain" description="Methyltransferase type 11" evidence="4">
    <location>
        <begin position="48"/>
        <end position="134"/>
    </location>
</feature>